<name>A0A8C0JDI8_CHEAB</name>
<keyword evidence="4" id="KW-1185">Reference proteome</keyword>
<dbReference type="GeneTree" id="ENSGT01010000222658"/>
<dbReference type="AlphaFoldDB" id="A0A8C0JDI8"/>
<dbReference type="Ensembl" id="ENSCABT00000032727.1">
    <property type="protein sequence ID" value="ENSCABP00000029859.1"/>
    <property type="gene ID" value="ENSCABG00000021904.1"/>
</dbReference>
<reference evidence="3" key="1">
    <citation type="submission" date="2025-08" db="UniProtKB">
        <authorList>
            <consortium name="Ensembl"/>
        </authorList>
    </citation>
    <scope>IDENTIFICATION</scope>
</reference>
<dbReference type="InterPro" id="IPR053117">
    <property type="entry name" value="DMAC_Protein"/>
</dbReference>
<protein>
    <recommendedName>
        <fullName evidence="2">Distal membrane-arm assembly complex protein 1-like domain-containing protein</fullName>
    </recommendedName>
</protein>
<dbReference type="Proteomes" id="UP000694404">
    <property type="component" value="Unplaced"/>
</dbReference>
<dbReference type="OMA" id="FKNCWSC"/>
<organism evidence="3 4">
    <name type="scientific">Chelonoidis abingdonii</name>
    <name type="common">Abingdon island giant tortoise</name>
    <name type="synonym">Testudo abingdonii</name>
    <dbReference type="NCBI Taxonomy" id="106734"/>
    <lineage>
        <taxon>Eukaryota</taxon>
        <taxon>Metazoa</taxon>
        <taxon>Chordata</taxon>
        <taxon>Craniata</taxon>
        <taxon>Vertebrata</taxon>
        <taxon>Euteleostomi</taxon>
        <taxon>Archelosauria</taxon>
        <taxon>Testudinata</taxon>
        <taxon>Testudines</taxon>
        <taxon>Cryptodira</taxon>
        <taxon>Durocryptodira</taxon>
        <taxon>Testudinoidea</taxon>
        <taxon>Testudinidae</taxon>
        <taxon>Chelonoidis</taxon>
    </lineage>
</organism>
<keyword evidence="1" id="KW-1133">Transmembrane helix</keyword>
<feature type="transmembrane region" description="Helical" evidence="1">
    <location>
        <begin position="45"/>
        <end position="65"/>
    </location>
</feature>
<dbReference type="PANTHER" id="PTHR36469">
    <property type="entry name" value="DISTAL MEMBRANE-ARM ASSEMBLY COMPLEX PROTEIN 1"/>
    <property type="match status" value="1"/>
</dbReference>
<keyword evidence="1" id="KW-0472">Membrane</keyword>
<dbReference type="InterPro" id="IPR028036">
    <property type="entry name" value="DMAC1-like_dom"/>
</dbReference>
<dbReference type="PANTHER" id="PTHR36469:SF1">
    <property type="entry name" value="DISTAL MEMBRANE-ARM ASSEMBLY COMPLEX PROTEIN 1"/>
    <property type="match status" value="1"/>
</dbReference>
<proteinExistence type="predicted"/>
<evidence type="ECO:0000256" key="1">
    <source>
        <dbReference type="SAM" id="Phobius"/>
    </source>
</evidence>
<sequence>MGSSSSGSNGAVPGGDTVSIRVCPRGPWIDAEAAPPPKPLFGRCWSCRILSGSALMGAGVWIYLGPRRILSRGHAPSAWNIFQLSFAASVFCWGVVILADPVGKQKK</sequence>
<reference evidence="3" key="2">
    <citation type="submission" date="2025-09" db="UniProtKB">
        <authorList>
            <consortium name="Ensembl"/>
        </authorList>
    </citation>
    <scope>IDENTIFICATION</scope>
</reference>
<feature type="domain" description="Distal membrane-arm assembly complex protein 1-like" evidence="2">
    <location>
        <begin position="44"/>
        <end position="89"/>
    </location>
</feature>
<evidence type="ECO:0000313" key="4">
    <source>
        <dbReference type="Proteomes" id="UP000694404"/>
    </source>
</evidence>
<accession>A0A8C0JDI8</accession>
<evidence type="ECO:0000313" key="3">
    <source>
        <dbReference type="Ensembl" id="ENSCABP00000029859.1"/>
    </source>
</evidence>
<feature type="transmembrane region" description="Helical" evidence="1">
    <location>
        <begin position="77"/>
        <end position="99"/>
    </location>
</feature>
<evidence type="ECO:0000259" key="2">
    <source>
        <dbReference type="Pfam" id="PF15055"/>
    </source>
</evidence>
<keyword evidence="1" id="KW-0812">Transmembrane</keyword>
<dbReference type="Pfam" id="PF15055">
    <property type="entry name" value="DMAC1_Dmo2"/>
    <property type="match status" value="1"/>
</dbReference>